<reference evidence="6" key="1">
    <citation type="submission" date="2021-04" db="EMBL/GenBank/DDBJ databases">
        <authorList>
            <consortium name="Molecular Ecology Group"/>
        </authorList>
    </citation>
    <scope>NUCLEOTIDE SEQUENCE</scope>
</reference>
<feature type="non-terminal residue" evidence="6">
    <location>
        <position position="1"/>
    </location>
</feature>
<feature type="region of interest" description="Disordered" evidence="4">
    <location>
        <begin position="289"/>
        <end position="329"/>
    </location>
</feature>
<sequence length="329" mass="36815">VKELIASDADREQLFSSLKLYQSNQDLYQLLADLRLLLNEPSKLELYDYMRPLILLQHQIEYSRKTPTAPGVKLRSVRLQRHHGEGLGFAVRGGFEHGVGIFVTDVTPGSQADRQGLRVGDEVVRVNGFTIAEAIHDDVLNLIRSRDEILLKVTYIGMLPVKQETTSPVTWRYVDSLDDDSEEKRRPQDIKIFIDSTGHASLGCSILRDKDSNKPGIFVEKVRPRSIADQVGLEPGDQILEVNDTNFRRISWEQAVLALKSSRQLNIVIRKHAAVSRNPAFKVPSTFPAFSTSPPIPTESPPSLTNSSKSSASSNALEELDWDFNLPST</sequence>
<dbReference type="PANTHER" id="PTHR23116">
    <property type="entry name" value="PDZ DOMAIN CONTAINING WHIRLIN AND HARMONIN-RELATED"/>
    <property type="match status" value="1"/>
</dbReference>
<proteinExistence type="predicted"/>
<protein>
    <recommendedName>
        <fullName evidence="5">PDZ domain-containing protein</fullName>
    </recommendedName>
</protein>
<name>A0A8S3YIJ9_9EUPU</name>
<dbReference type="SMART" id="SM00228">
    <property type="entry name" value="PDZ"/>
    <property type="match status" value="2"/>
</dbReference>
<feature type="non-terminal residue" evidence="6">
    <location>
        <position position="329"/>
    </location>
</feature>
<dbReference type="Proteomes" id="UP000678393">
    <property type="component" value="Unassembled WGS sequence"/>
</dbReference>
<feature type="compositionally biased region" description="Low complexity" evidence="4">
    <location>
        <begin position="301"/>
        <end position="317"/>
    </location>
</feature>
<evidence type="ECO:0000259" key="5">
    <source>
        <dbReference type="PROSITE" id="PS50106"/>
    </source>
</evidence>
<dbReference type="OrthoDB" id="7734647at2759"/>
<dbReference type="AlphaFoldDB" id="A0A8S3YIJ9"/>
<evidence type="ECO:0000313" key="7">
    <source>
        <dbReference type="Proteomes" id="UP000678393"/>
    </source>
</evidence>
<evidence type="ECO:0000256" key="1">
    <source>
        <dbReference type="ARBA" id="ARBA00004316"/>
    </source>
</evidence>
<dbReference type="GO" id="GO:0005929">
    <property type="term" value="C:cilium"/>
    <property type="evidence" value="ECO:0007669"/>
    <property type="project" value="TreeGrafter"/>
</dbReference>
<organism evidence="6 7">
    <name type="scientific">Candidula unifasciata</name>
    <dbReference type="NCBI Taxonomy" id="100452"/>
    <lineage>
        <taxon>Eukaryota</taxon>
        <taxon>Metazoa</taxon>
        <taxon>Spiralia</taxon>
        <taxon>Lophotrochozoa</taxon>
        <taxon>Mollusca</taxon>
        <taxon>Gastropoda</taxon>
        <taxon>Heterobranchia</taxon>
        <taxon>Euthyneura</taxon>
        <taxon>Panpulmonata</taxon>
        <taxon>Eupulmonata</taxon>
        <taxon>Stylommatophora</taxon>
        <taxon>Helicina</taxon>
        <taxon>Helicoidea</taxon>
        <taxon>Geomitridae</taxon>
        <taxon>Candidula</taxon>
    </lineage>
</organism>
<dbReference type="Pfam" id="PF00595">
    <property type="entry name" value="PDZ"/>
    <property type="match status" value="2"/>
</dbReference>
<dbReference type="InterPro" id="IPR030237">
    <property type="entry name" value="Harmonin_N"/>
</dbReference>
<evidence type="ECO:0000256" key="2">
    <source>
        <dbReference type="ARBA" id="ARBA00022737"/>
    </source>
</evidence>
<dbReference type="PROSITE" id="PS50106">
    <property type="entry name" value="PDZ"/>
    <property type="match status" value="2"/>
</dbReference>
<comment type="caution">
    <text evidence="6">The sequence shown here is derived from an EMBL/GenBank/DDBJ whole genome shotgun (WGS) entry which is preliminary data.</text>
</comment>
<dbReference type="Pfam" id="PF21219">
    <property type="entry name" value="USH1C_N"/>
    <property type="match status" value="1"/>
</dbReference>
<gene>
    <name evidence="6" type="ORF">CUNI_LOCUS750</name>
</gene>
<dbReference type="EMBL" id="CAJHNH020000086">
    <property type="protein sequence ID" value="CAG5115192.1"/>
    <property type="molecule type" value="Genomic_DNA"/>
</dbReference>
<dbReference type="InterPro" id="IPR036034">
    <property type="entry name" value="PDZ_sf"/>
</dbReference>
<feature type="domain" description="PDZ" evidence="5">
    <location>
        <begin position="189"/>
        <end position="262"/>
    </location>
</feature>
<comment type="subcellular location">
    <subcellularLocation>
        <location evidence="1">Cell projection</location>
    </subcellularLocation>
</comment>
<evidence type="ECO:0000256" key="3">
    <source>
        <dbReference type="ARBA" id="ARBA00023273"/>
    </source>
</evidence>
<dbReference type="CDD" id="cd06737">
    <property type="entry name" value="PDZ1_harmonin"/>
    <property type="match status" value="1"/>
</dbReference>
<keyword evidence="2" id="KW-0677">Repeat</keyword>
<dbReference type="GO" id="GO:0002142">
    <property type="term" value="C:stereocilia ankle link complex"/>
    <property type="evidence" value="ECO:0007669"/>
    <property type="project" value="TreeGrafter"/>
</dbReference>
<dbReference type="Gene3D" id="2.30.42.10">
    <property type="match status" value="2"/>
</dbReference>
<evidence type="ECO:0000256" key="4">
    <source>
        <dbReference type="SAM" id="MobiDB-lite"/>
    </source>
</evidence>
<dbReference type="SUPFAM" id="SSF50156">
    <property type="entry name" value="PDZ domain-like"/>
    <property type="match status" value="2"/>
</dbReference>
<accession>A0A8S3YIJ9</accession>
<keyword evidence="3" id="KW-0966">Cell projection</keyword>
<dbReference type="GO" id="GO:0005886">
    <property type="term" value="C:plasma membrane"/>
    <property type="evidence" value="ECO:0007669"/>
    <property type="project" value="TreeGrafter"/>
</dbReference>
<dbReference type="InterPro" id="IPR051844">
    <property type="entry name" value="USH2_Complex_Protein"/>
</dbReference>
<dbReference type="PANTHER" id="PTHR23116:SF36">
    <property type="entry name" value="HARMONIN"/>
    <property type="match status" value="1"/>
</dbReference>
<evidence type="ECO:0000313" key="6">
    <source>
        <dbReference type="EMBL" id="CAG5115192.1"/>
    </source>
</evidence>
<dbReference type="InterPro" id="IPR001478">
    <property type="entry name" value="PDZ"/>
</dbReference>
<dbReference type="GO" id="GO:0032426">
    <property type="term" value="C:stereocilium tip"/>
    <property type="evidence" value="ECO:0007669"/>
    <property type="project" value="TreeGrafter"/>
</dbReference>
<keyword evidence="7" id="KW-1185">Reference proteome</keyword>
<dbReference type="Gene3D" id="1.20.1160.20">
    <property type="match status" value="1"/>
</dbReference>
<feature type="domain" description="PDZ" evidence="5">
    <location>
        <begin position="76"/>
        <end position="145"/>
    </location>
</feature>